<dbReference type="PROSITE" id="PS50887">
    <property type="entry name" value="GGDEF"/>
    <property type="match status" value="1"/>
</dbReference>
<gene>
    <name evidence="3" type="ORF">ACH3VR_18800</name>
</gene>
<sequence length="315" mass="32351">MATVGCLWLGCRAYNGRRLDWAAGVVGLVCLGTMAAVLAEGPDGGDWAGAVAMFLSIALFAVFGAIETRRGSMGETLISVGLTAALGVTAAYYLGRTVAFVAAGPDSVIFTTYFGNFTTALITIVLTIFAMMTGSILRGQDLAPRRSAESSSGVGAGAEVLSAPAFERVTTTVLSRARDNAEPVALIVLRMDDLPQIGTAFGSAAQAEVAARWREGVRRYAPSFAIVGEGGATSMLVALQPSSSGSARRIASRIHRRVIDDYTANPGTPTPVMGVGVALNDSFGYDIAGLRRAAEDAAFVSASSPDASVVVAGAA</sequence>
<evidence type="ECO:0000313" key="3">
    <source>
        <dbReference type="EMBL" id="MFH8252423.1"/>
    </source>
</evidence>
<dbReference type="Gene3D" id="3.30.70.270">
    <property type="match status" value="1"/>
</dbReference>
<evidence type="ECO:0000256" key="1">
    <source>
        <dbReference type="SAM" id="Phobius"/>
    </source>
</evidence>
<feature type="transmembrane region" description="Helical" evidence="1">
    <location>
        <begin position="77"/>
        <end position="94"/>
    </location>
</feature>
<dbReference type="InterPro" id="IPR000160">
    <property type="entry name" value="GGDEF_dom"/>
</dbReference>
<protein>
    <recommendedName>
        <fullName evidence="2">GGDEF domain-containing protein</fullName>
    </recommendedName>
</protein>
<organism evidence="3 4">
    <name type="scientific">Microbacterium alkaliflavum</name>
    <dbReference type="NCBI Taxonomy" id="3248839"/>
    <lineage>
        <taxon>Bacteria</taxon>
        <taxon>Bacillati</taxon>
        <taxon>Actinomycetota</taxon>
        <taxon>Actinomycetes</taxon>
        <taxon>Micrococcales</taxon>
        <taxon>Microbacteriaceae</taxon>
        <taxon>Microbacterium</taxon>
    </lineage>
</organism>
<evidence type="ECO:0000259" key="2">
    <source>
        <dbReference type="PROSITE" id="PS50887"/>
    </source>
</evidence>
<keyword evidence="1" id="KW-0472">Membrane</keyword>
<comment type="caution">
    <text evidence="3">The sequence shown here is derived from an EMBL/GenBank/DDBJ whole genome shotgun (WGS) entry which is preliminary data.</text>
</comment>
<dbReference type="Proteomes" id="UP001610861">
    <property type="component" value="Unassembled WGS sequence"/>
</dbReference>
<feature type="transmembrane region" description="Helical" evidence="1">
    <location>
        <begin position="47"/>
        <end position="65"/>
    </location>
</feature>
<keyword evidence="1" id="KW-1133">Transmembrane helix</keyword>
<feature type="domain" description="GGDEF" evidence="2">
    <location>
        <begin position="182"/>
        <end position="314"/>
    </location>
</feature>
<feature type="transmembrane region" description="Helical" evidence="1">
    <location>
        <begin position="114"/>
        <end position="137"/>
    </location>
</feature>
<accession>A0ABW7QDI4</accession>
<dbReference type="EMBL" id="JBIQWL010000009">
    <property type="protein sequence ID" value="MFH8252423.1"/>
    <property type="molecule type" value="Genomic_DNA"/>
</dbReference>
<dbReference type="InterPro" id="IPR029787">
    <property type="entry name" value="Nucleotide_cyclase"/>
</dbReference>
<dbReference type="InterPro" id="IPR043128">
    <property type="entry name" value="Rev_trsase/Diguanyl_cyclase"/>
</dbReference>
<reference evidence="3 4" key="1">
    <citation type="submission" date="2024-09" db="EMBL/GenBank/DDBJ databases">
        <authorList>
            <person name="Pan X."/>
        </authorList>
    </citation>
    <scope>NUCLEOTIDE SEQUENCE [LARGE SCALE GENOMIC DNA]</scope>
    <source>
        <strain evidence="3 4">B2969</strain>
    </source>
</reference>
<keyword evidence="4" id="KW-1185">Reference proteome</keyword>
<name>A0ABW7QDI4_9MICO</name>
<dbReference type="SUPFAM" id="SSF55073">
    <property type="entry name" value="Nucleotide cyclase"/>
    <property type="match status" value="1"/>
</dbReference>
<feature type="transmembrane region" description="Helical" evidence="1">
    <location>
        <begin position="21"/>
        <end position="41"/>
    </location>
</feature>
<dbReference type="RefSeq" id="WP_397557853.1">
    <property type="nucleotide sequence ID" value="NZ_JBIQWL010000009.1"/>
</dbReference>
<keyword evidence="1" id="KW-0812">Transmembrane</keyword>
<proteinExistence type="predicted"/>
<evidence type="ECO:0000313" key="4">
    <source>
        <dbReference type="Proteomes" id="UP001610861"/>
    </source>
</evidence>